<dbReference type="GeneID" id="8365553"/>
<dbReference type="EMBL" id="CP001696">
    <property type="protein sequence ID" value="ACV24685.1"/>
    <property type="molecule type" value="Genomic_DNA"/>
</dbReference>
<dbReference type="PANTHER" id="PTHR44943">
    <property type="entry name" value="CELLULOSE SYNTHASE OPERON PROTEIN C"/>
    <property type="match status" value="1"/>
</dbReference>
<feature type="repeat" description="TPR" evidence="3">
    <location>
        <begin position="152"/>
        <end position="185"/>
    </location>
</feature>
<dbReference type="PROSITE" id="PS50005">
    <property type="entry name" value="TPR"/>
    <property type="match status" value="3"/>
</dbReference>
<evidence type="ECO:0000256" key="2">
    <source>
        <dbReference type="ARBA" id="ARBA00022803"/>
    </source>
</evidence>
<dbReference type="STRING" id="573064.Mefer_0867"/>
<keyword evidence="2 3" id="KW-0802">TPR repeat</keyword>
<dbReference type="SMART" id="SM00028">
    <property type="entry name" value="TPR"/>
    <property type="match status" value="6"/>
</dbReference>
<evidence type="ECO:0000256" key="1">
    <source>
        <dbReference type="ARBA" id="ARBA00022737"/>
    </source>
</evidence>
<dbReference type="Pfam" id="PF13424">
    <property type="entry name" value="TPR_12"/>
    <property type="match status" value="1"/>
</dbReference>
<evidence type="ECO:0000313" key="5">
    <source>
        <dbReference type="Proteomes" id="UP000001495"/>
    </source>
</evidence>
<dbReference type="eggNOG" id="arCOG03038">
    <property type="taxonomic scope" value="Archaea"/>
</dbReference>
<dbReference type="HOGENOM" id="CLU_003728_2_5_2"/>
<dbReference type="InterPro" id="IPR019734">
    <property type="entry name" value="TPR_rpt"/>
</dbReference>
<keyword evidence="1" id="KW-0677">Repeat</keyword>
<dbReference type="Proteomes" id="UP000001495">
    <property type="component" value="Chromosome"/>
</dbReference>
<organism evidence="4 5">
    <name type="scientific">Methanocaldococcus fervens (strain DSM 4213 / JCM 15782 / AG86)</name>
    <name type="common">Methanococcus fervens</name>
    <dbReference type="NCBI Taxonomy" id="573064"/>
    <lineage>
        <taxon>Archaea</taxon>
        <taxon>Methanobacteriati</taxon>
        <taxon>Methanobacteriota</taxon>
        <taxon>Methanomada group</taxon>
        <taxon>Methanococci</taxon>
        <taxon>Methanococcales</taxon>
        <taxon>Methanocaldococcaceae</taxon>
        <taxon>Methanocaldococcus</taxon>
    </lineage>
</organism>
<dbReference type="OrthoDB" id="115601at2157"/>
<keyword evidence="5" id="KW-1185">Reference proteome</keyword>
<dbReference type="RefSeq" id="WP_015791422.1">
    <property type="nucleotide sequence ID" value="NC_013156.1"/>
</dbReference>
<reference evidence="4" key="1">
    <citation type="submission" date="2009-08" db="EMBL/GenBank/DDBJ databases">
        <title>Complete sequence of chromosome of Methanocaldococcus fervens AG86.</title>
        <authorList>
            <consortium name="US DOE Joint Genome Institute"/>
            <person name="Lucas S."/>
            <person name="Copeland A."/>
            <person name="Lapidus A."/>
            <person name="Glavina del Rio T."/>
            <person name="Tice H."/>
            <person name="Bruce D."/>
            <person name="Goodwin L."/>
            <person name="Pitluck S."/>
            <person name="Chertkov O."/>
            <person name="Detter J.C."/>
            <person name="Han C."/>
            <person name="Tapia R."/>
            <person name="Larimer F."/>
            <person name="Land M."/>
            <person name="Hauser L."/>
            <person name="Kyrpides N."/>
            <person name="Ovchinnikova G."/>
            <person name="Lupa-Sieprawska M."/>
            <person name="Whitman W.B."/>
        </authorList>
    </citation>
    <scope>NUCLEOTIDE SEQUENCE [LARGE SCALE GENOMIC DNA]</scope>
    <source>
        <strain evidence="4">AG86</strain>
    </source>
</reference>
<dbReference type="SUPFAM" id="SSF48452">
    <property type="entry name" value="TPR-like"/>
    <property type="match status" value="1"/>
</dbReference>
<dbReference type="PANTHER" id="PTHR44943:SF8">
    <property type="entry name" value="TPR REPEAT-CONTAINING PROTEIN MJ0263"/>
    <property type="match status" value="1"/>
</dbReference>
<feature type="repeat" description="TPR" evidence="3">
    <location>
        <begin position="84"/>
        <end position="117"/>
    </location>
</feature>
<dbReference type="Gene3D" id="1.25.40.10">
    <property type="entry name" value="Tetratricopeptide repeat domain"/>
    <property type="match status" value="3"/>
</dbReference>
<dbReference type="Pfam" id="PF00515">
    <property type="entry name" value="TPR_1"/>
    <property type="match status" value="1"/>
</dbReference>
<name>C7P803_METFA</name>
<dbReference type="Pfam" id="PF12895">
    <property type="entry name" value="ANAPC3"/>
    <property type="match status" value="1"/>
</dbReference>
<dbReference type="PROSITE" id="PS50293">
    <property type="entry name" value="TPR_REGION"/>
    <property type="match status" value="2"/>
</dbReference>
<accession>C7P803</accession>
<protein>
    <submittedName>
        <fullName evidence="4">TPR repeat-containing protein</fullName>
    </submittedName>
</protein>
<dbReference type="AlphaFoldDB" id="C7P803"/>
<dbReference type="KEGG" id="mfe:Mefer_0867"/>
<proteinExistence type="predicted"/>
<evidence type="ECO:0000313" key="4">
    <source>
        <dbReference type="EMBL" id="ACV24685.1"/>
    </source>
</evidence>
<feature type="repeat" description="TPR" evidence="3">
    <location>
        <begin position="255"/>
        <end position="288"/>
    </location>
</feature>
<dbReference type="InterPro" id="IPR051685">
    <property type="entry name" value="Ycf3/AcsC/BcsC/TPR_MFPF"/>
</dbReference>
<evidence type="ECO:0000256" key="3">
    <source>
        <dbReference type="PROSITE-ProRule" id="PRU00339"/>
    </source>
</evidence>
<dbReference type="InterPro" id="IPR011990">
    <property type="entry name" value="TPR-like_helical_dom_sf"/>
</dbReference>
<sequence>MEIKNEKEMEISNILLSLTYLIKSYECRDKGNFLESAYYLEKALELNPNLKLAKFLKAILLMILGDIQRSTKYLEEIAKDSKDPITYTLLGQCYELSGNFDKALECYEKSLGIDEKFALVVFFKSLCVGISDECDKTLTYCDKLIANSPDFVPAYIIKADLLRRLGRYEEALHCLNRALDLKSNDKNAMYLKALILKKMGKYDESLKYYEKLIDELNITCIEVIREGIYLSFLFNKLDQAEKYIEMGLKSIPGDASLWYFKGRLYEKQGKAEEALKYYNKALQIMPNHTKALLAKARVLEKLGRIEESIEYYNIALDK</sequence>
<dbReference type="Pfam" id="PF13181">
    <property type="entry name" value="TPR_8"/>
    <property type="match status" value="1"/>
</dbReference>
<gene>
    <name evidence="4" type="ordered locus">Mefer_0867</name>
</gene>